<feature type="region of interest" description="Disordered" evidence="9">
    <location>
        <begin position="354"/>
        <end position="380"/>
    </location>
</feature>
<dbReference type="Pfam" id="PF00001">
    <property type="entry name" value="7tm_1"/>
    <property type="match status" value="1"/>
</dbReference>
<dbReference type="CDD" id="cd14984">
    <property type="entry name" value="7tmA_Chemokine_R"/>
    <property type="match status" value="1"/>
</dbReference>
<comment type="subcellular location">
    <subcellularLocation>
        <location evidence="1">Membrane</location>
    </subcellularLocation>
</comment>
<evidence type="ECO:0000256" key="8">
    <source>
        <dbReference type="RuleBase" id="RU000688"/>
    </source>
</evidence>
<gene>
    <name evidence="12" type="primary">LOC109906536</name>
</gene>
<keyword evidence="7 8" id="KW-0807">Transducer</keyword>
<dbReference type="InterPro" id="IPR050119">
    <property type="entry name" value="CCR1-9-like"/>
</dbReference>
<dbReference type="AlphaFoldDB" id="A0A8C7C7I6"/>
<dbReference type="Ensembl" id="ENSOKIT00005001628.1">
    <property type="protein sequence ID" value="ENSOKIP00005001534.1"/>
    <property type="gene ID" value="ENSOKIG00005000774.1"/>
</dbReference>
<evidence type="ECO:0000256" key="2">
    <source>
        <dbReference type="ARBA" id="ARBA00022692"/>
    </source>
</evidence>
<dbReference type="InterPro" id="IPR017452">
    <property type="entry name" value="GPCR_Rhodpsn_7TM"/>
</dbReference>
<evidence type="ECO:0000256" key="5">
    <source>
        <dbReference type="ARBA" id="ARBA00023136"/>
    </source>
</evidence>
<dbReference type="GO" id="GO:0019722">
    <property type="term" value="P:calcium-mediated signaling"/>
    <property type="evidence" value="ECO:0007669"/>
    <property type="project" value="TreeGrafter"/>
</dbReference>
<dbReference type="GO" id="GO:0060326">
    <property type="term" value="P:cell chemotaxis"/>
    <property type="evidence" value="ECO:0007669"/>
    <property type="project" value="TreeGrafter"/>
</dbReference>
<proteinExistence type="inferred from homology"/>
<keyword evidence="4 8" id="KW-0297">G-protein coupled receptor</keyword>
<dbReference type="PRINTS" id="PR00237">
    <property type="entry name" value="GPCRRHODOPSN"/>
</dbReference>
<dbReference type="GO" id="GO:0006955">
    <property type="term" value="P:immune response"/>
    <property type="evidence" value="ECO:0007669"/>
    <property type="project" value="TreeGrafter"/>
</dbReference>
<organism evidence="12 13">
    <name type="scientific">Oncorhynchus kisutch</name>
    <name type="common">Coho salmon</name>
    <name type="synonym">Salmo kisutch</name>
    <dbReference type="NCBI Taxonomy" id="8019"/>
    <lineage>
        <taxon>Eukaryota</taxon>
        <taxon>Metazoa</taxon>
        <taxon>Chordata</taxon>
        <taxon>Craniata</taxon>
        <taxon>Vertebrata</taxon>
        <taxon>Euteleostomi</taxon>
        <taxon>Actinopterygii</taxon>
        <taxon>Neopterygii</taxon>
        <taxon>Teleostei</taxon>
        <taxon>Protacanthopterygii</taxon>
        <taxon>Salmoniformes</taxon>
        <taxon>Salmonidae</taxon>
        <taxon>Salmoninae</taxon>
        <taxon>Oncorhynchus</taxon>
    </lineage>
</organism>
<reference evidence="12" key="2">
    <citation type="submission" date="2025-09" db="UniProtKB">
        <authorList>
            <consortium name="Ensembl"/>
        </authorList>
    </citation>
    <scope>IDENTIFICATION</scope>
</reference>
<dbReference type="PANTHER" id="PTHR10489">
    <property type="entry name" value="CELL ADHESION MOLECULE"/>
    <property type="match status" value="1"/>
</dbReference>
<feature type="transmembrane region" description="Helical" evidence="10">
    <location>
        <begin position="167"/>
        <end position="186"/>
    </location>
</feature>
<dbReference type="PANTHER" id="PTHR10489:SF947">
    <property type="entry name" value="C-X-C CHEMOKINE RECEPTOR TYPE 3-2"/>
    <property type="match status" value="1"/>
</dbReference>
<feature type="transmembrane region" description="Helical" evidence="10">
    <location>
        <begin position="219"/>
        <end position="240"/>
    </location>
</feature>
<dbReference type="PROSITE" id="PS50262">
    <property type="entry name" value="G_PROTEIN_RECEP_F1_2"/>
    <property type="match status" value="1"/>
</dbReference>
<evidence type="ECO:0000256" key="9">
    <source>
        <dbReference type="SAM" id="MobiDB-lite"/>
    </source>
</evidence>
<comment type="similarity">
    <text evidence="8">Belongs to the G-protein coupled receptor 1 family.</text>
</comment>
<evidence type="ECO:0000256" key="3">
    <source>
        <dbReference type="ARBA" id="ARBA00022989"/>
    </source>
</evidence>
<dbReference type="GeneTree" id="ENSGT01050000244848"/>
<dbReference type="GeneID" id="109906536"/>
<dbReference type="InterPro" id="IPR000276">
    <property type="entry name" value="GPCR_Rhodpsn"/>
</dbReference>
<dbReference type="GO" id="GO:0019957">
    <property type="term" value="F:C-C chemokine binding"/>
    <property type="evidence" value="ECO:0007669"/>
    <property type="project" value="TreeGrafter"/>
</dbReference>
<reference evidence="12" key="1">
    <citation type="submission" date="2025-08" db="UniProtKB">
        <authorList>
            <consortium name="Ensembl"/>
        </authorList>
    </citation>
    <scope>IDENTIFICATION</scope>
</reference>
<feature type="transmembrane region" description="Helical" evidence="10">
    <location>
        <begin position="88"/>
        <end position="108"/>
    </location>
</feature>
<keyword evidence="2 8" id="KW-0812">Transmembrane</keyword>
<keyword evidence="13" id="KW-1185">Reference proteome</keyword>
<sequence>MDHVKATTDYYIYEDSYNYSSETGSSQSSAVPCNLDGIMDFTRSYSPVVYSLVFVLALVGNILVLCVLMRYRTSQTGGTCSFSLTDTFLLHLAVSDLLLALTLPLFAVQWAHQWVFGMAACKISGALFSLNRDSGILFLACISFDRYLAIVHAISTGWKRNTCHAQIACTLIWTVCLGLSGVDIAFRQVVEVEVGRSGDHQGLLVCQTVFHHSSVQWKVGMPLVNLVLGFGLPLLVMLYCYIRIFRSLCNASRRQKRKSLHLIVSLVSMFVLCWAPYNSFQLADSLKKLGVISGGCHFGRTVDIGILVSESMGLSHCALNPLLYGFVGVKFRRELTRMCKGLLGQRFYPGMKEWGGQRKTRRPTRSFSSAESENTHSVMA</sequence>
<keyword evidence="3 10" id="KW-1133">Transmembrane helix</keyword>
<evidence type="ECO:0000313" key="12">
    <source>
        <dbReference type="Ensembl" id="ENSOKIP00005001534.1"/>
    </source>
</evidence>
<evidence type="ECO:0000256" key="6">
    <source>
        <dbReference type="ARBA" id="ARBA00023170"/>
    </source>
</evidence>
<evidence type="ECO:0000259" key="11">
    <source>
        <dbReference type="PROSITE" id="PS50262"/>
    </source>
</evidence>
<dbReference type="PROSITE" id="PS00237">
    <property type="entry name" value="G_PROTEIN_RECEP_F1_1"/>
    <property type="match status" value="1"/>
</dbReference>
<evidence type="ECO:0000256" key="1">
    <source>
        <dbReference type="ARBA" id="ARBA00004370"/>
    </source>
</evidence>
<dbReference type="Gene3D" id="1.20.1070.10">
    <property type="entry name" value="Rhodopsin 7-helix transmembrane proteins"/>
    <property type="match status" value="1"/>
</dbReference>
<evidence type="ECO:0000313" key="13">
    <source>
        <dbReference type="Proteomes" id="UP000694557"/>
    </source>
</evidence>
<evidence type="ECO:0000256" key="4">
    <source>
        <dbReference type="ARBA" id="ARBA00023040"/>
    </source>
</evidence>
<dbReference type="KEGG" id="oki:109906536"/>
<dbReference type="GO" id="GO:0007204">
    <property type="term" value="P:positive regulation of cytosolic calcium ion concentration"/>
    <property type="evidence" value="ECO:0007669"/>
    <property type="project" value="TreeGrafter"/>
</dbReference>
<evidence type="ECO:0000256" key="7">
    <source>
        <dbReference type="ARBA" id="ARBA00023224"/>
    </source>
</evidence>
<protein>
    <submittedName>
        <fullName evidence="12">Chemokine (C-X-C motif) receptor 3, tandem duplicate 2</fullName>
    </submittedName>
</protein>
<keyword evidence="6 8" id="KW-0675">Receptor</keyword>
<dbReference type="GO" id="GO:0016493">
    <property type="term" value="F:C-C chemokine receptor activity"/>
    <property type="evidence" value="ECO:0007669"/>
    <property type="project" value="TreeGrafter"/>
</dbReference>
<feature type="transmembrane region" description="Helical" evidence="10">
    <location>
        <begin position="260"/>
        <end position="277"/>
    </location>
</feature>
<feature type="transmembrane region" description="Helical" evidence="10">
    <location>
        <begin position="136"/>
        <end position="155"/>
    </location>
</feature>
<evidence type="ECO:0000256" key="10">
    <source>
        <dbReference type="SAM" id="Phobius"/>
    </source>
</evidence>
<keyword evidence="5 10" id="KW-0472">Membrane</keyword>
<name>A0A8C7C7I6_ONCKI</name>
<dbReference type="Proteomes" id="UP000694557">
    <property type="component" value="Unassembled WGS sequence"/>
</dbReference>
<dbReference type="RefSeq" id="XP_020359864.1">
    <property type="nucleotide sequence ID" value="XM_020504275.2"/>
</dbReference>
<dbReference type="GO" id="GO:0009897">
    <property type="term" value="C:external side of plasma membrane"/>
    <property type="evidence" value="ECO:0007669"/>
    <property type="project" value="TreeGrafter"/>
</dbReference>
<feature type="compositionally biased region" description="Polar residues" evidence="9">
    <location>
        <begin position="365"/>
        <end position="380"/>
    </location>
</feature>
<dbReference type="SUPFAM" id="SSF81321">
    <property type="entry name" value="Family A G protein-coupled receptor-like"/>
    <property type="match status" value="1"/>
</dbReference>
<feature type="domain" description="G-protein coupled receptors family 1 profile" evidence="11">
    <location>
        <begin position="60"/>
        <end position="324"/>
    </location>
</feature>
<feature type="transmembrane region" description="Helical" evidence="10">
    <location>
        <begin position="48"/>
        <end position="68"/>
    </location>
</feature>
<accession>A0A8C7C7I6</accession>